<dbReference type="Pfam" id="PF19795">
    <property type="entry name" value="DUF6279"/>
    <property type="match status" value="1"/>
</dbReference>
<reference evidence="1" key="1">
    <citation type="submission" date="2016-11" db="EMBL/GenBank/DDBJ databases">
        <title>Draft Genome Sequence of Marinobacter hydrocarbonoclasticus strain STW2, a polyaromatic aromatic hydrocarbon degrading and denitrifying bacterium from rhizosphere of Seagrass Enhalus acodoides.</title>
        <authorList>
            <person name="Ling J."/>
            <person name="Dong J."/>
        </authorList>
    </citation>
    <scope>NUCLEOTIDE SEQUENCE [LARGE SCALE GENOMIC DNA]</scope>
    <source>
        <strain evidence="1">STW2</strain>
    </source>
</reference>
<evidence type="ECO:0000313" key="2">
    <source>
        <dbReference type="Proteomes" id="UP000183986"/>
    </source>
</evidence>
<protein>
    <submittedName>
        <fullName evidence="1">DUF3549 domain-containing protein</fullName>
    </submittedName>
</protein>
<name>A0A1M2V0F3_MARNT</name>
<dbReference type="Proteomes" id="UP000183986">
    <property type="component" value="Unassembled WGS sequence"/>
</dbReference>
<accession>A0A1M2V0F3</accession>
<comment type="caution">
    <text evidence="1">The sequence shown here is derived from an EMBL/GenBank/DDBJ whole genome shotgun (WGS) entry which is preliminary data.</text>
</comment>
<keyword evidence="2" id="KW-1185">Reference proteome</keyword>
<organism evidence="1 2">
    <name type="scientific">Marinobacter nauticus</name>
    <name type="common">Marinobacter hydrocarbonoclasticus</name>
    <name type="synonym">Marinobacter aquaeolei</name>
    <dbReference type="NCBI Taxonomy" id="2743"/>
    <lineage>
        <taxon>Bacteria</taxon>
        <taxon>Pseudomonadati</taxon>
        <taxon>Pseudomonadota</taxon>
        <taxon>Gammaproteobacteria</taxon>
        <taxon>Pseudomonadales</taxon>
        <taxon>Marinobacteraceae</taxon>
        <taxon>Marinobacter</taxon>
    </lineage>
</organism>
<dbReference type="PROSITE" id="PS51257">
    <property type="entry name" value="PROKAR_LIPOPROTEIN"/>
    <property type="match status" value="1"/>
</dbReference>
<proteinExistence type="predicted"/>
<evidence type="ECO:0000313" key="1">
    <source>
        <dbReference type="EMBL" id="OJT01070.1"/>
    </source>
</evidence>
<dbReference type="PIRSF" id="PIRSF028200">
    <property type="entry name" value="UCP028200"/>
    <property type="match status" value="1"/>
</dbReference>
<dbReference type="OrthoDB" id="5767052at2"/>
<dbReference type="EMBL" id="MPKY01000001">
    <property type="protein sequence ID" value="OJT01070.1"/>
    <property type="molecule type" value="Genomic_DNA"/>
</dbReference>
<dbReference type="InterPro" id="IPR016875">
    <property type="entry name" value="UCP028200"/>
</dbReference>
<dbReference type="RefSeq" id="WP_072677856.1">
    <property type="nucleotide sequence ID" value="NZ_MPKY01000001.1"/>
</dbReference>
<gene>
    <name evidence="1" type="ORF">BEE62_13985</name>
</gene>
<dbReference type="AlphaFoldDB" id="A0A1M2V0F3"/>
<sequence>MDQQHRTKTLKLTTLSLVALFILAGCSSTRMAYRYADWGVVWWVEDYVTLSRAQKQQLNQDLDSLRQWHCSTELPRYRAWLDELEADIADGAPDIDTIEYHQQQLLVFVPDLLDRAVPVAVNLLASLSDDQVTELARNMAEDQAELEQEMLGGNQNQTASARAERTTKRVERWLGSLNGEQQSLVEEWSADRGQQTEIWLQGRKNWQEVLLETLEGRNQPGFDEAIRELVVNSENARGPEYQAMMTESQQAMANLMHSLIQAGDQQHREHLQARANKLNQDFTALTCS</sequence>